<keyword evidence="1" id="KW-0175">Coiled coil</keyword>
<sequence>MSPARRRPVGAMSKDNVTRWANMRFLHEYKYMIARIRPDKDSFWTVVDASERFKLSAYNHVLLNINMFTPTDPQHQTKWWKFCAYLQTGNRIGFCRQTTEKVAIQRSYARSQDGASQESKDKWTGGRSAGFSARQWVMAVRLAEITKEVEQLRVRLAQADQSNVQLEEENAGLKVKVADFEAYKNAIED</sequence>
<organism evidence="3 4">
    <name type="scientific">Bimuria novae-zelandiae CBS 107.79</name>
    <dbReference type="NCBI Taxonomy" id="1447943"/>
    <lineage>
        <taxon>Eukaryota</taxon>
        <taxon>Fungi</taxon>
        <taxon>Dikarya</taxon>
        <taxon>Ascomycota</taxon>
        <taxon>Pezizomycotina</taxon>
        <taxon>Dothideomycetes</taxon>
        <taxon>Pleosporomycetidae</taxon>
        <taxon>Pleosporales</taxon>
        <taxon>Massarineae</taxon>
        <taxon>Didymosphaeriaceae</taxon>
        <taxon>Bimuria</taxon>
    </lineage>
</organism>
<evidence type="ECO:0000256" key="1">
    <source>
        <dbReference type="SAM" id="Coils"/>
    </source>
</evidence>
<evidence type="ECO:0000256" key="2">
    <source>
        <dbReference type="SAM" id="MobiDB-lite"/>
    </source>
</evidence>
<evidence type="ECO:0000313" key="4">
    <source>
        <dbReference type="Proteomes" id="UP000800036"/>
    </source>
</evidence>
<name>A0A6A5VKA7_9PLEO</name>
<proteinExistence type="predicted"/>
<gene>
    <name evidence="3" type="ORF">BU23DRAFT_596822</name>
</gene>
<accession>A0A6A5VKA7</accession>
<dbReference type="AlphaFoldDB" id="A0A6A5VKA7"/>
<protein>
    <submittedName>
        <fullName evidence="3">Uncharacterized protein</fullName>
    </submittedName>
</protein>
<feature type="compositionally biased region" description="Polar residues" evidence="2">
    <location>
        <begin position="108"/>
        <end position="117"/>
    </location>
</feature>
<keyword evidence="4" id="KW-1185">Reference proteome</keyword>
<reference evidence="3" key="1">
    <citation type="journal article" date="2020" name="Stud. Mycol.">
        <title>101 Dothideomycetes genomes: a test case for predicting lifestyles and emergence of pathogens.</title>
        <authorList>
            <person name="Haridas S."/>
            <person name="Albert R."/>
            <person name="Binder M."/>
            <person name="Bloem J."/>
            <person name="Labutti K."/>
            <person name="Salamov A."/>
            <person name="Andreopoulos B."/>
            <person name="Baker S."/>
            <person name="Barry K."/>
            <person name="Bills G."/>
            <person name="Bluhm B."/>
            <person name="Cannon C."/>
            <person name="Castanera R."/>
            <person name="Culley D."/>
            <person name="Daum C."/>
            <person name="Ezra D."/>
            <person name="Gonzalez J."/>
            <person name="Henrissat B."/>
            <person name="Kuo A."/>
            <person name="Liang C."/>
            <person name="Lipzen A."/>
            <person name="Lutzoni F."/>
            <person name="Magnuson J."/>
            <person name="Mondo S."/>
            <person name="Nolan M."/>
            <person name="Ohm R."/>
            <person name="Pangilinan J."/>
            <person name="Park H.-J."/>
            <person name="Ramirez L."/>
            <person name="Alfaro M."/>
            <person name="Sun H."/>
            <person name="Tritt A."/>
            <person name="Yoshinaga Y."/>
            <person name="Zwiers L.-H."/>
            <person name="Turgeon B."/>
            <person name="Goodwin S."/>
            <person name="Spatafora J."/>
            <person name="Crous P."/>
            <person name="Grigoriev I."/>
        </authorList>
    </citation>
    <scope>NUCLEOTIDE SEQUENCE</scope>
    <source>
        <strain evidence="3">CBS 107.79</strain>
    </source>
</reference>
<dbReference type="Proteomes" id="UP000800036">
    <property type="component" value="Unassembled WGS sequence"/>
</dbReference>
<feature type="region of interest" description="Disordered" evidence="2">
    <location>
        <begin position="108"/>
        <end position="127"/>
    </location>
</feature>
<feature type="coiled-coil region" evidence="1">
    <location>
        <begin position="142"/>
        <end position="176"/>
    </location>
</feature>
<dbReference type="EMBL" id="ML976665">
    <property type="protein sequence ID" value="KAF1976879.1"/>
    <property type="molecule type" value="Genomic_DNA"/>
</dbReference>
<evidence type="ECO:0000313" key="3">
    <source>
        <dbReference type="EMBL" id="KAF1976879.1"/>
    </source>
</evidence>